<evidence type="ECO:0000313" key="3">
    <source>
        <dbReference type="Proteomes" id="UP000183417"/>
    </source>
</evidence>
<dbReference type="AlphaFoldDB" id="A0A1H3TPI7"/>
<dbReference type="EMBL" id="FNPE01000031">
    <property type="protein sequence ID" value="SDZ52182.1"/>
    <property type="molecule type" value="Genomic_DNA"/>
</dbReference>
<dbReference type="Proteomes" id="UP000183417">
    <property type="component" value="Unassembled WGS sequence"/>
</dbReference>
<reference evidence="2 3" key="1">
    <citation type="submission" date="2016-10" db="EMBL/GenBank/DDBJ databases">
        <authorList>
            <person name="de Groot N.N."/>
        </authorList>
    </citation>
    <scope>NUCLEOTIDE SEQUENCE [LARGE SCALE GENOMIC DNA]</scope>
    <source>
        <strain evidence="2 3">LMG 24775</strain>
    </source>
</reference>
<gene>
    <name evidence="2" type="ORF">SAMN05421547_13146</name>
</gene>
<evidence type="ECO:0000256" key="1">
    <source>
        <dbReference type="SAM" id="Phobius"/>
    </source>
</evidence>
<organism evidence="2 3">
    <name type="scientific">Delftia lacustris</name>
    <dbReference type="NCBI Taxonomy" id="558537"/>
    <lineage>
        <taxon>Bacteria</taxon>
        <taxon>Pseudomonadati</taxon>
        <taxon>Pseudomonadota</taxon>
        <taxon>Betaproteobacteria</taxon>
        <taxon>Burkholderiales</taxon>
        <taxon>Comamonadaceae</taxon>
        <taxon>Delftia</taxon>
    </lineage>
</organism>
<evidence type="ECO:0000313" key="2">
    <source>
        <dbReference type="EMBL" id="SDZ52182.1"/>
    </source>
</evidence>
<feature type="transmembrane region" description="Helical" evidence="1">
    <location>
        <begin position="32"/>
        <end position="50"/>
    </location>
</feature>
<proteinExistence type="predicted"/>
<dbReference type="RefSeq" id="WP_016450080.1">
    <property type="nucleotide sequence ID" value="NZ_AP025556.1"/>
</dbReference>
<sequence>MNVFRKQAGRFRRLTATQVLTLLRNQQPRQAALLRLLPCLSMLAVCAVLLDSLLPIPLWAIASLTVVMAAYIAHNCQSFVATQRRKSTLRHLARSCLLHAG</sequence>
<keyword evidence="1" id="KW-0812">Transmembrane</keyword>
<name>A0A1H3TPI7_9BURK</name>
<dbReference type="GeneID" id="94694407"/>
<accession>A0A1H3TPI7</accession>
<protein>
    <submittedName>
        <fullName evidence="2">Uncharacterized protein</fullName>
    </submittedName>
</protein>
<keyword evidence="1" id="KW-1133">Transmembrane helix</keyword>
<keyword evidence="1" id="KW-0472">Membrane</keyword>
<feature type="transmembrane region" description="Helical" evidence="1">
    <location>
        <begin position="56"/>
        <end position="76"/>
    </location>
</feature>